<gene>
    <name evidence="1" type="ORF">BpHYR1_016847</name>
</gene>
<reference evidence="1 2" key="1">
    <citation type="journal article" date="2018" name="Sci. Rep.">
        <title>Genomic signatures of local adaptation to the degree of environmental predictability in rotifers.</title>
        <authorList>
            <person name="Franch-Gras L."/>
            <person name="Hahn C."/>
            <person name="Garcia-Roger E.M."/>
            <person name="Carmona M.J."/>
            <person name="Serra M."/>
            <person name="Gomez A."/>
        </authorList>
    </citation>
    <scope>NUCLEOTIDE SEQUENCE [LARGE SCALE GENOMIC DNA]</scope>
    <source>
        <strain evidence="1">HYR1</strain>
    </source>
</reference>
<keyword evidence="2" id="KW-1185">Reference proteome</keyword>
<evidence type="ECO:0000313" key="1">
    <source>
        <dbReference type="EMBL" id="RMZ94030.1"/>
    </source>
</evidence>
<evidence type="ECO:0000313" key="2">
    <source>
        <dbReference type="Proteomes" id="UP000276133"/>
    </source>
</evidence>
<comment type="caution">
    <text evidence="1">The sequence shown here is derived from an EMBL/GenBank/DDBJ whole genome shotgun (WGS) entry which is preliminary data.</text>
</comment>
<dbReference type="EMBL" id="REGN01013356">
    <property type="protein sequence ID" value="RMZ94030.1"/>
    <property type="molecule type" value="Genomic_DNA"/>
</dbReference>
<dbReference type="Proteomes" id="UP000276133">
    <property type="component" value="Unassembled WGS sequence"/>
</dbReference>
<organism evidence="1 2">
    <name type="scientific">Brachionus plicatilis</name>
    <name type="common">Marine rotifer</name>
    <name type="synonym">Brachionus muelleri</name>
    <dbReference type="NCBI Taxonomy" id="10195"/>
    <lineage>
        <taxon>Eukaryota</taxon>
        <taxon>Metazoa</taxon>
        <taxon>Spiralia</taxon>
        <taxon>Gnathifera</taxon>
        <taxon>Rotifera</taxon>
        <taxon>Eurotatoria</taxon>
        <taxon>Monogononta</taxon>
        <taxon>Pseudotrocha</taxon>
        <taxon>Ploima</taxon>
        <taxon>Brachionidae</taxon>
        <taxon>Brachionus</taxon>
    </lineage>
</organism>
<sequence>MTEFLASSHRQNHTFRKSNFYLFQLDDIYLLWHNQNDTKIYSFHILWNSLSKHLNKLDKNNIWLFSMSIY</sequence>
<name>A0A3M7P5D8_BRAPC</name>
<accession>A0A3M7P5D8</accession>
<proteinExistence type="predicted"/>
<protein>
    <submittedName>
        <fullName evidence="1">Uncharacterized protein</fullName>
    </submittedName>
</protein>
<dbReference type="AlphaFoldDB" id="A0A3M7P5D8"/>